<proteinExistence type="predicted"/>
<dbReference type="InterPro" id="IPR036597">
    <property type="entry name" value="Fido-like_dom_sf"/>
</dbReference>
<dbReference type="PANTHER" id="PTHR39426:SF1">
    <property type="entry name" value="HOMOLOGY TO DEATH-ON-CURING PROTEIN OF PHAGE P1"/>
    <property type="match status" value="1"/>
</dbReference>
<evidence type="ECO:0000313" key="3">
    <source>
        <dbReference type="Proteomes" id="UP000462501"/>
    </source>
</evidence>
<dbReference type="InterPro" id="IPR003812">
    <property type="entry name" value="Fido"/>
</dbReference>
<organism evidence="2 3">
    <name type="scientific">Anaerotruncus colihominis</name>
    <dbReference type="NCBI Taxonomy" id="169435"/>
    <lineage>
        <taxon>Bacteria</taxon>
        <taxon>Bacillati</taxon>
        <taxon>Bacillota</taxon>
        <taxon>Clostridia</taxon>
        <taxon>Eubacteriales</taxon>
        <taxon>Oscillospiraceae</taxon>
        <taxon>Anaerotruncus</taxon>
    </lineage>
</organism>
<dbReference type="EMBL" id="VIQT01000019">
    <property type="protein sequence ID" value="NDO40309.1"/>
    <property type="molecule type" value="Genomic_DNA"/>
</dbReference>
<evidence type="ECO:0000313" key="2">
    <source>
        <dbReference type="EMBL" id="NDO40309.1"/>
    </source>
</evidence>
<dbReference type="NCBIfam" id="TIGR01550">
    <property type="entry name" value="DOC_P1"/>
    <property type="match status" value="1"/>
</dbReference>
<dbReference type="PANTHER" id="PTHR39426">
    <property type="entry name" value="HOMOLOGY TO DEATH-ON-CURING PROTEIN OF PHAGE P1"/>
    <property type="match status" value="1"/>
</dbReference>
<evidence type="ECO:0000259" key="1">
    <source>
        <dbReference type="PROSITE" id="PS51459"/>
    </source>
</evidence>
<protein>
    <submittedName>
        <fullName evidence="2">Type II toxin-antitoxin system death-on-curing family toxin</fullName>
    </submittedName>
</protein>
<accession>A0A845STA4</accession>
<dbReference type="RefSeq" id="WP_162221756.1">
    <property type="nucleotide sequence ID" value="NZ_JANJZM010000003.1"/>
</dbReference>
<dbReference type="InterPro" id="IPR053737">
    <property type="entry name" value="Type_II_TA_Toxin"/>
</dbReference>
<dbReference type="AlphaFoldDB" id="A0A845STA4"/>
<reference evidence="2 3" key="1">
    <citation type="submission" date="2019-06" db="EMBL/GenBank/DDBJ databases">
        <title>Draft genome sequences of 15 bacterial species constituting the stable defined intestinal microbiota of the GM15 gnotobiotic mouse model.</title>
        <authorList>
            <person name="Elie C."/>
            <person name="Mathieu A."/>
            <person name="Saliou A."/>
            <person name="Darnaud M."/>
            <person name="Leulier F."/>
            <person name="Tamellini A."/>
        </authorList>
    </citation>
    <scope>NUCLEOTIDE SEQUENCE [LARGE SCALE GENOMIC DNA]</scope>
    <source>
        <strain evidence="2 3">JM4-15</strain>
    </source>
</reference>
<dbReference type="GO" id="GO:0016301">
    <property type="term" value="F:kinase activity"/>
    <property type="evidence" value="ECO:0007669"/>
    <property type="project" value="InterPro"/>
</dbReference>
<gene>
    <name evidence="2" type="ORF">FMM72_13920</name>
</gene>
<dbReference type="Proteomes" id="UP000462501">
    <property type="component" value="Unassembled WGS sequence"/>
</dbReference>
<feature type="domain" description="Fido" evidence="1">
    <location>
        <begin position="4"/>
        <end position="122"/>
    </location>
</feature>
<dbReference type="InterPro" id="IPR006440">
    <property type="entry name" value="Doc"/>
</dbReference>
<dbReference type="SUPFAM" id="SSF140931">
    <property type="entry name" value="Fic-like"/>
    <property type="match status" value="1"/>
</dbReference>
<dbReference type="Gene3D" id="1.20.120.1870">
    <property type="entry name" value="Fic/DOC protein, Fido domain"/>
    <property type="match status" value="1"/>
</dbReference>
<comment type="caution">
    <text evidence="2">The sequence shown here is derived from an EMBL/GenBank/DDBJ whole genome shotgun (WGS) entry which is preliminary data.</text>
</comment>
<dbReference type="PIRSF" id="PIRSF018297">
    <property type="entry name" value="Doc"/>
    <property type="match status" value="1"/>
</dbReference>
<dbReference type="PROSITE" id="PS51459">
    <property type="entry name" value="FIDO"/>
    <property type="match status" value="1"/>
</dbReference>
<name>A0A845STA4_9FIRM</name>
<dbReference type="Pfam" id="PF02661">
    <property type="entry name" value="Fic"/>
    <property type="match status" value="1"/>
</dbReference>
<sequence>MINLTLEEVLLLHEKLLNITDGLAGTRDLGLLESALYGVLQGFGNEEAYPTPEQRAARLAFSITQNHPFLDGNKRTAMLVMLMTLRLNQVQIRYSQQELIRLGFSVADGSLGYEGILNWINHHKLQGSDG</sequence>